<dbReference type="EMBL" id="CP051141">
    <property type="protein sequence ID" value="QIW98454.1"/>
    <property type="molecule type" value="Genomic_DNA"/>
</dbReference>
<evidence type="ECO:0000313" key="1">
    <source>
        <dbReference type="EMBL" id="QIW98454.1"/>
    </source>
</evidence>
<protein>
    <recommendedName>
        <fullName evidence="3">F-box domain-containing protein</fullName>
    </recommendedName>
</protein>
<reference evidence="1 2" key="1">
    <citation type="journal article" date="2016" name="Sci. Rep.">
        <title>Peltaster fructicola genome reveals evolution from an invasive phytopathogen to an ectophytic parasite.</title>
        <authorList>
            <person name="Xu C."/>
            <person name="Chen H."/>
            <person name="Gleason M.L."/>
            <person name="Xu J.R."/>
            <person name="Liu H."/>
            <person name="Zhang R."/>
            <person name="Sun G."/>
        </authorList>
    </citation>
    <scope>NUCLEOTIDE SEQUENCE [LARGE SCALE GENOMIC DNA]</scope>
    <source>
        <strain evidence="1 2">LNHT1506</strain>
    </source>
</reference>
<dbReference type="OrthoDB" id="5372935at2759"/>
<organism evidence="1 2">
    <name type="scientific">Peltaster fructicola</name>
    <dbReference type="NCBI Taxonomy" id="286661"/>
    <lineage>
        <taxon>Eukaryota</taxon>
        <taxon>Fungi</taxon>
        <taxon>Dikarya</taxon>
        <taxon>Ascomycota</taxon>
        <taxon>Pezizomycotina</taxon>
        <taxon>Dothideomycetes</taxon>
        <taxon>Dothideomycetes incertae sedis</taxon>
        <taxon>Peltaster</taxon>
    </lineage>
</organism>
<accession>A0A6H0XUX5</accession>
<evidence type="ECO:0008006" key="3">
    <source>
        <dbReference type="Google" id="ProtNLM"/>
    </source>
</evidence>
<dbReference type="PANTHER" id="PTHR42085:SF2">
    <property type="entry name" value="F-BOX DOMAIN-CONTAINING PROTEIN"/>
    <property type="match status" value="1"/>
</dbReference>
<name>A0A6H0XUX5_9PEZI</name>
<sequence length="295" mass="33738">MAREKKKVEVRAGENVVSTAGTRSLAAAATSVSRKKEEYSDLESDDEEIKIRKVPFRFLDLPSELRLRIYEEVLRVNAPIDLDPMNYRRLLPRLSMFLVSRQMHEEAYRVFYSQTFRLFPTHGRFFHTKKPLLSRLPTRYRSAINSIELRIGPGWSAPPRGQKITAELGLVECTSLRLLRIFIELDPSEQVFAGFRGQNATENTYKEFCLEILAGIYDRVPSISTVEIDAFPAIRKDSPMVVAIRRQIKQYGKAFVWGPLRGWTKNNDEPGLLGLESIMANLDISDTSRLVDVLA</sequence>
<gene>
    <name evidence="1" type="ORF">AMS68_003972</name>
</gene>
<evidence type="ECO:0000313" key="2">
    <source>
        <dbReference type="Proteomes" id="UP000503462"/>
    </source>
</evidence>
<dbReference type="AlphaFoldDB" id="A0A6H0XUX5"/>
<keyword evidence="2" id="KW-1185">Reference proteome</keyword>
<dbReference type="InterPro" id="IPR038883">
    <property type="entry name" value="AN11006-like"/>
</dbReference>
<dbReference type="Proteomes" id="UP000503462">
    <property type="component" value="Chromosome 3"/>
</dbReference>
<dbReference type="PANTHER" id="PTHR42085">
    <property type="entry name" value="F-BOX DOMAIN-CONTAINING PROTEIN"/>
    <property type="match status" value="1"/>
</dbReference>
<proteinExistence type="predicted"/>